<dbReference type="PROSITE" id="PS51553">
    <property type="entry name" value="GMPS_ATP_PPASE"/>
    <property type="match status" value="1"/>
</dbReference>
<evidence type="ECO:0000256" key="9">
    <source>
        <dbReference type="PROSITE-ProRule" id="PRU00886"/>
    </source>
</evidence>
<feature type="active site" evidence="8">
    <location>
        <position position="179"/>
    </location>
</feature>
<dbReference type="InterPro" id="IPR017926">
    <property type="entry name" value="GATASE"/>
</dbReference>
<keyword evidence="4 8" id="KW-0332">GMP biosynthesis</keyword>
<dbReference type="PANTHER" id="PTHR11922">
    <property type="entry name" value="GMP SYNTHASE-RELATED"/>
    <property type="match status" value="1"/>
</dbReference>
<dbReference type="Proteomes" id="UP000756530">
    <property type="component" value="Unassembled WGS sequence"/>
</dbReference>
<evidence type="ECO:0000256" key="3">
    <source>
        <dbReference type="ARBA" id="ARBA00022741"/>
    </source>
</evidence>
<evidence type="ECO:0000256" key="2">
    <source>
        <dbReference type="ARBA" id="ARBA00022598"/>
    </source>
</evidence>
<evidence type="ECO:0000256" key="4">
    <source>
        <dbReference type="ARBA" id="ARBA00022749"/>
    </source>
</evidence>
<dbReference type="RefSeq" id="WP_218392582.1">
    <property type="nucleotide sequence ID" value="NZ_JAHUZE010000002.1"/>
</dbReference>
<dbReference type="InterPro" id="IPR004739">
    <property type="entry name" value="GMP_synth_GATase"/>
</dbReference>
<proteinExistence type="inferred from homology"/>
<dbReference type="Pfam" id="PF00958">
    <property type="entry name" value="GMP_synt_C"/>
    <property type="match status" value="1"/>
</dbReference>
<evidence type="ECO:0000256" key="1">
    <source>
        <dbReference type="ARBA" id="ARBA00021562"/>
    </source>
</evidence>
<feature type="active site" evidence="8">
    <location>
        <position position="177"/>
    </location>
</feature>
<evidence type="ECO:0000256" key="6">
    <source>
        <dbReference type="ARBA" id="ARBA00022840"/>
    </source>
</evidence>
<feature type="domain" description="GMPS ATP-PPase" evidence="10">
    <location>
        <begin position="203"/>
        <end position="395"/>
    </location>
</feature>
<gene>
    <name evidence="8 11" type="primary">guaA</name>
    <name evidence="11" type="ORF">KJP28_11010</name>
</gene>
<dbReference type="InterPro" id="IPR022955">
    <property type="entry name" value="GMP_synthase"/>
</dbReference>
<dbReference type="InterPro" id="IPR022310">
    <property type="entry name" value="NAD/GMP_synthase"/>
</dbReference>
<dbReference type="GO" id="GO:0003922">
    <property type="term" value="F:GMP synthase (glutamine-hydrolyzing) activity"/>
    <property type="evidence" value="ECO:0007669"/>
    <property type="project" value="UniProtKB-EC"/>
</dbReference>
<feature type="active site" description="Nucleophile" evidence="8">
    <location>
        <position position="86"/>
    </location>
</feature>
<dbReference type="NCBIfam" id="TIGR00884">
    <property type="entry name" value="guaA_Cterm"/>
    <property type="match status" value="1"/>
</dbReference>
<dbReference type="InterPro" id="IPR025777">
    <property type="entry name" value="GMPS_ATP_PPase_dom"/>
</dbReference>
<comment type="caution">
    <text evidence="11">The sequence shown here is derived from an EMBL/GenBank/DDBJ whole genome shotgun (WGS) entry which is preliminary data.</text>
</comment>
<dbReference type="EMBL" id="JAHUZE010000002">
    <property type="protein sequence ID" value="MBV7379458.1"/>
    <property type="molecule type" value="Genomic_DNA"/>
</dbReference>
<dbReference type="EC" id="6.3.5.2" evidence="8"/>
<accession>A0ABS6T430</accession>
<dbReference type="CDD" id="cd01997">
    <property type="entry name" value="GMP_synthase_C"/>
    <property type="match status" value="1"/>
</dbReference>
<evidence type="ECO:0000313" key="12">
    <source>
        <dbReference type="Proteomes" id="UP000756530"/>
    </source>
</evidence>
<keyword evidence="2 8" id="KW-0436">Ligase</keyword>
<keyword evidence="12" id="KW-1185">Reference proteome</keyword>
<comment type="pathway">
    <text evidence="8">Purine metabolism; GMP biosynthesis; GMP from XMP (L-Gln route): step 1/1.</text>
</comment>
<dbReference type="NCBIfam" id="NF000848">
    <property type="entry name" value="PRK00074.1"/>
    <property type="match status" value="1"/>
</dbReference>
<dbReference type="InterPro" id="IPR001674">
    <property type="entry name" value="GMP_synth_C"/>
</dbReference>
<name>A0ABS6T430_9RHOB</name>
<keyword evidence="7 8" id="KW-0315">Glutamine amidotransferase</keyword>
<dbReference type="Pfam" id="PF00117">
    <property type="entry name" value="GATase"/>
    <property type="match status" value="1"/>
</dbReference>
<dbReference type="NCBIfam" id="TIGR00888">
    <property type="entry name" value="guaA_Nterm"/>
    <property type="match status" value="1"/>
</dbReference>
<dbReference type="CDD" id="cd01742">
    <property type="entry name" value="GATase1_GMP_Synthase"/>
    <property type="match status" value="1"/>
</dbReference>
<comment type="function">
    <text evidence="8">Catalyzes the synthesis of GMP from XMP.</text>
</comment>
<keyword evidence="6 8" id="KW-0067">ATP-binding</keyword>
<dbReference type="PANTHER" id="PTHR11922:SF2">
    <property type="entry name" value="GMP SYNTHASE [GLUTAMINE-HYDROLYZING]"/>
    <property type="match status" value="1"/>
</dbReference>
<comment type="catalytic activity">
    <reaction evidence="8">
        <text>XMP + L-glutamine + ATP + H2O = GMP + L-glutamate + AMP + diphosphate + 2 H(+)</text>
        <dbReference type="Rhea" id="RHEA:11680"/>
        <dbReference type="ChEBI" id="CHEBI:15377"/>
        <dbReference type="ChEBI" id="CHEBI:15378"/>
        <dbReference type="ChEBI" id="CHEBI:29985"/>
        <dbReference type="ChEBI" id="CHEBI:30616"/>
        <dbReference type="ChEBI" id="CHEBI:33019"/>
        <dbReference type="ChEBI" id="CHEBI:57464"/>
        <dbReference type="ChEBI" id="CHEBI:58115"/>
        <dbReference type="ChEBI" id="CHEBI:58359"/>
        <dbReference type="ChEBI" id="CHEBI:456215"/>
        <dbReference type="EC" id="6.3.5.2"/>
    </reaction>
</comment>
<evidence type="ECO:0000259" key="10">
    <source>
        <dbReference type="PROSITE" id="PS51553"/>
    </source>
</evidence>
<dbReference type="PROSITE" id="PS51273">
    <property type="entry name" value="GATASE_TYPE_1"/>
    <property type="match status" value="1"/>
</dbReference>
<evidence type="ECO:0000256" key="7">
    <source>
        <dbReference type="ARBA" id="ARBA00022962"/>
    </source>
</evidence>
<keyword evidence="5 8" id="KW-0658">Purine biosynthesis</keyword>
<evidence type="ECO:0000256" key="8">
    <source>
        <dbReference type="HAMAP-Rule" id="MF_00344"/>
    </source>
</evidence>
<organism evidence="11 12">
    <name type="scientific">Maritimibacter dapengensis</name>
    <dbReference type="NCBI Taxonomy" id="2836868"/>
    <lineage>
        <taxon>Bacteria</taxon>
        <taxon>Pseudomonadati</taxon>
        <taxon>Pseudomonadota</taxon>
        <taxon>Alphaproteobacteria</taxon>
        <taxon>Rhodobacterales</taxon>
        <taxon>Roseobacteraceae</taxon>
        <taxon>Maritimibacter</taxon>
    </lineage>
</organism>
<comment type="subunit">
    <text evidence="8">Homodimer.</text>
</comment>
<reference evidence="11 12" key="1">
    <citation type="submission" date="2021-05" db="EMBL/GenBank/DDBJ databases">
        <title>Culturable bacteria isolated from Daya Bay.</title>
        <authorList>
            <person name="Zheng W."/>
            <person name="Yu S."/>
            <person name="Huang Y."/>
        </authorList>
    </citation>
    <scope>NUCLEOTIDE SEQUENCE [LARGE SCALE GENOMIC DNA]</scope>
    <source>
        <strain evidence="11 12">DP4N28-5</strain>
    </source>
</reference>
<dbReference type="HAMAP" id="MF_00344">
    <property type="entry name" value="GMP_synthase"/>
    <property type="match status" value="1"/>
</dbReference>
<keyword evidence="3 8" id="KW-0547">Nucleotide-binding</keyword>
<dbReference type="Pfam" id="PF02540">
    <property type="entry name" value="NAD_synthase"/>
    <property type="match status" value="1"/>
</dbReference>
<evidence type="ECO:0000313" key="11">
    <source>
        <dbReference type="EMBL" id="MBV7379458.1"/>
    </source>
</evidence>
<protein>
    <recommendedName>
        <fullName evidence="1 8">GMP synthase [glutamine-hydrolyzing]</fullName>
        <ecNumber evidence="8">6.3.5.2</ecNumber>
    </recommendedName>
    <alternativeName>
        <fullName evidence="8">GMP synthetase</fullName>
    </alternativeName>
    <alternativeName>
        <fullName evidence="8">Glutamine amidotransferase</fullName>
    </alternativeName>
</protein>
<sequence length="520" mass="57644">MQTTSHDRLLIIDFGSQVTQLIARRLRELNVYCEIHPYQNVTDAFLKDFAPKAVIFSGGPASVIDEGSPRPPESVFDLDVPILGICYGQQVMMQMLGGKVERGHGTAEFGRAYVEPTGAESDLLFGWFVGGREQVWMSHGDHVSEIAPGFEVYGTSPNAPFAITADVERRFYAVQFHPEVHHTPNGPTFYENFVRIAGFEGDWTMGAYKDEAIAKIREQVGDKQVICGLSGGVDSSVTAVLLHEAIGDQLTCVFVDHGLLRLNEADEVVTMFRDHYNMKLIHADESDLFLGELEGVSDPETKRKTIGKLFIDVFQKYASEIDGAEFLAQGTLYPDVIESVSFSGGPSVTIKSHHNVGGLPEKMGLKLVEPLRELFKDEVRALGHELGLPASFIGRHPFPGPGLAIRCPGEITRDKLEILRKADAVYIDQIRRHELYDEIWQAFVAILPVRTVGVMGDGRTYDYACALRAVTSVDGMTADYYPFSHEFLGETATRIINEVPGINRVTYDITSKPPGTIEWE</sequence>
<evidence type="ECO:0000256" key="5">
    <source>
        <dbReference type="ARBA" id="ARBA00022755"/>
    </source>
</evidence>
<feature type="binding site" evidence="9">
    <location>
        <begin position="230"/>
        <end position="236"/>
    </location>
    <ligand>
        <name>ATP</name>
        <dbReference type="ChEBI" id="CHEBI:30616"/>
    </ligand>
</feature>